<dbReference type="PANTHER" id="PTHR18934">
    <property type="entry name" value="ATP-DEPENDENT RNA HELICASE"/>
    <property type="match status" value="1"/>
</dbReference>
<dbReference type="GO" id="GO:0003723">
    <property type="term" value="F:RNA binding"/>
    <property type="evidence" value="ECO:0007669"/>
    <property type="project" value="TreeGrafter"/>
</dbReference>
<keyword evidence="10" id="KW-0539">Nucleus</keyword>
<dbReference type="PROSITE" id="PS00690">
    <property type="entry name" value="DEAH_ATP_HELICASE"/>
    <property type="match status" value="1"/>
</dbReference>
<dbReference type="InterPro" id="IPR007502">
    <property type="entry name" value="Helicase-assoc_dom"/>
</dbReference>
<keyword evidence="3" id="KW-0507">mRNA processing</keyword>
<dbReference type="GO" id="GO:0000398">
    <property type="term" value="P:mRNA splicing, via spliceosome"/>
    <property type="evidence" value="ECO:0007669"/>
    <property type="project" value="UniProtKB-ARBA"/>
</dbReference>
<evidence type="ECO:0000259" key="15">
    <source>
        <dbReference type="PROSITE" id="PS51192"/>
    </source>
</evidence>
<dbReference type="CDD" id="cd18791">
    <property type="entry name" value="SF2_C_RHA"/>
    <property type="match status" value="1"/>
</dbReference>
<feature type="region of interest" description="Disordered" evidence="14">
    <location>
        <begin position="253"/>
        <end position="283"/>
    </location>
</feature>
<evidence type="ECO:0000256" key="12">
    <source>
        <dbReference type="ARBA" id="ARBA00047984"/>
    </source>
</evidence>
<keyword evidence="5" id="KW-0547">Nucleotide-binding</keyword>
<dbReference type="EMBL" id="HBIS01006642">
    <property type="protein sequence ID" value="CAE0612181.1"/>
    <property type="molecule type" value="Transcribed_RNA"/>
</dbReference>
<evidence type="ECO:0000256" key="8">
    <source>
        <dbReference type="ARBA" id="ARBA00022840"/>
    </source>
</evidence>
<evidence type="ECO:0000256" key="3">
    <source>
        <dbReference type="ARBA" id="ARBA00022664"/>
    </source>
</evidence>
<comment type="catalytic activity">
    <reaction evidence="12">
        <text>ATP + H2O = ADP + phosphate + H(+)</text>
        <dbReference type="Rhea" id="RHEA:13065"/>
        <dbReference type="ChEBI" id="CHEBI:15377"/>
        <dbReference type="ChEBI" id="CHEBI:15378"/>
        <dbReference type="ChEBI" id="CHEBI:30616"/>
        <dbReference type="ChEBI" id="CHEBI:43474"/>
        <dbReference type="ChEBI" id="CHEBI:456216"/>
        <dbReference type="EC" id="3.6.4.13"/>
    </reaction>
</comment>
<dbReference type="GO" id="GO:0005524">
    <property type="term" value="F:ATP binding"/>
    <property type="evidence" value="ECO:0007669"/>
    <property type="project" value="UniProtKB-KW"/>
</dbReference>
<reference evidence="17" key="1">
    <citation type="submission" date="2021-01" db="EMBL/GenBank/DDBJ databases">
        <authorList>
            <person name="Corre E."/>
            <person name="Pelletier E."/>
            <person name="Niang G."/>
            <person name="Scheremetjew M."/>
            <person name="Finn R."/>
            <person name="Kale V."/>
            <person name="Holt S."/>
            <person name="Cochrane G."/>
            <person name="Meng A."/>
            <person name="Brown T."/>
            <person name="Cohen L."/>
        </authorList>
    </citation>
    <scope>NUCLEOTIDE SEQUENCE</scope>
    <source>
        <strain evidence="17">CCMP1897</strain>
    </source>
</reference>
<dbReference type="SUPFAM" id="SSF52540">
    <property type="entry name" value="P-loop containing nucleoside triphosphate hydrolases"/>
    <property type="match status" value="1"/>
</dbReference>
<dbReference type="FunFam" id="3.40.50.300:FF:000615">
    <property type="entry name" value="pre-mRNA-splicing factor ATP-dependent RNA helicase DEAH7"/>
    <property type="match status" value="1"/>
</dbReference>
<proteinExistence type="inferred from homology"/>
<keyword evidence="7" id="KW-0347">Helicase</keyword>
<dbReference type="FunFam" id="1.20.120.1080:FF:000018">
    <property type="entry name" value="Pre-mRNA-splicing factor ATP-dependent RNA helicase prp16"/>
    <property type="match status" value="1"/>
</dbReference>
<evidence type="ECO:0000256" key="11">
    <source>
        <dbReference type="ARBA" id="ARBA00038040"/>
    </source>
</evidence>
<dbReference type="InterPro" id="IPR002464">
    <property type="entry name" value="DNA/RNA_helicase_DEAH_CS"/>
</dbReference>
<evidence type="ECO:0000256" key="14">
    <source>
        <dbReference type="SAM" id="MobiDB-lite"/>
    </source>
</evidence>
<dbReference type="Pfam" id="PF04408">
    <property type="entry name" value="WHD_HA2"/>
    <property type="match status" value="1"/>
</dbReference>
<dbReference type="GO" id="GO:0016787">
    <property type="term" value="F:hydrolase activity"/>
    <property type="evidence" value="ECO:0007669"/>
    <property type="project" value="UniProtKB-KW"/>
</dbReference>
<protein>
    <recommendedName>
        <fullName evidence="2">RNA helicase</fullName>
        <ecNumber evidence="2">3.6.4.13</ecNumber>
    </recommendedName>
</protein>
<feature type="compositionally biased region" description="Polar residues" evidence="14">
    <location>
        <begin position="62"/>
        <end position="72"/>
    </location>
</feature>
<dbReference type="Pfam" id="PF21010">
    <property type="entry name" value="HA2_C"/>
    <property type="match status" value="1"/>
</dbReference>
<comment type="subcellular location">
    <subcellularLocation>
        <location evidence="1">Nucleus</location>
    </subcellularLocation>
</comment>
<keyword evidence="6" id="KW-0378">Hydrolase</keyword>
<dbReference type="Gene3D" id="1.20.120.1080">
    <property type="match status" value="1"/>
</dbReference>
<keyword evidence="4" id="KW-0747">Spliceosome</keyword>
<dbReference type="InterPro" id="IPR027417">
    <property type="entry name" value="P-loop_NTPase"/>
</dbReference>
<dbReference type="Pfam" id="PF07717">
    <property type="entry name" value="OB_NTP_bind"/>
    <property type="match status" value="1"/>
</dbReference>
<sequence>MAVDEDGTAHRKESFGRKERGRNGAGPSGTSRSDVHGRTWRRGRVGMDDGYVRDDGPRSDGRVQSNSTQTRVGSRRSEDEVGWKNAQHQVDVEWYDRDENHVVDLTNSTPSFFGDEETWKAKEDLQKRRADPSRRKMSMMHMKKASQMESDRDAWEENRLVTSGMGRLGEHNTDFDDEDEAKVVLLVHDTKPPFLDGRITFTKQSDPVVPLRDPTSDMAMVSKRGSALLKEIREQRDSKKSRERFWEVAGSRMGHITGLTEDEKEQRQAKESSAEDQRGEDEHLDYRAGSQFRNLMEKKPGAKDNASSQMIADQRRQLPVFGCREDLMRAIRENQIVVVVGETGSGKTTQLTQYLYEDGYGERGLIGCTQPRRVAAVSVAKRVSEEMNVGLGMEVGYAIRFEDCTGDRTRIKYMTDGVLLRETLKEQDLDSYAVVIMDEAHERSLHTDVLFGILKKIVAQRRDFKLIVTSATLDAEKFSNFFGSVPIFNIPGRTFPVDVLFSKTVVEDYVEAAVKQALSTHLGSPPGDILIFMTGQEEIEAVCFTLHERLERLGEDVPNLSILPIYSQLPSDLQTKIFEKAESGVRKCVVSTNIAETSLTIDGILYVIDCGYCKMKVFNPRMGMDALQVFPESQAAANQRAGRAGRTGPGMCARLFTESQYRYEMLETTVPEIQRTNLGHVVLLLKSLNIDDLLDFDFMDPPPQENILNSMHGLWILGALDNAGALTDLGRRMVEFPLDPALAKLLLVAAELGCSEEVLTIVSMLSVPPVFFRPPGRVEESDAAREKFFVPESDHLTLLNVYTQWKKNGCRSDWCSAHFLHSKGLQKAREVRAQLLDIMKQQHVPRISCGSQWDVCRKAICSSYFTNAARMKGIGEYLNCRSGLPCQLHPSSALYGLGYTPDYIVYHELILTSKQYMRCVTAVEPEWLAEVGPMFFSIKGSGEGRLHHKQRLKHLAEKMEEDMAVAEASKKTVELKKGDKRPIIVPGTANSQKSLKRKVRRFGL</sequence>
<feature type="compositionally biased region" description="Basic and acidic residues" evidence="14">
    <location>
        <begin position="45"/>
        <end position="61"/>
    </location>
</feature>
<evidence type="ECO:0000256" key="4">
    <source>
        <dbReference type="ARBA" id="ARBA00022728"/>
    </source>
</evidence>
<feature type="region of interest" description="Disordered" evidence="14">
    <location>
        <begin position="1"/>
        <end position="85"/>
    </location>
</feature>
<dbReference type="EC" id="3.6.4.13" evidence="2"/>
<evidence type="ECO:0000256" key="5">
    <source>
        <dbReference type="ARBA" id="ARBA00022741"/>
    </source>
</evidence>
<keyword evidence="13" id="KW-0175">Coiled coil</keyword>
<dbReference type="GO" id="GO:0005681">
    <property type="term" value="C:spliceosomal complex"/>
    <property type="evidence" value="ECO:0007669"/>
    <property type="project" value="UniProtKB-KW"/>
</dbReference>
<evidence type="ECO:0000256" key="10">
    <source>
        <dbReference type="ARBA" id="ARBA00023242"/>
    </source>
</evidence>
<dbReference type="InterPro" id="IPR001650">
    <property type="entry name" value="Helicase_C-like"/>
</dbReference>
<feature type="domain" description="Helicase ATP-binding" evidence="15">
    <location>
        <begin position="328"/>
        <end position="491"/>
    </location>
</feature>
<dbReference type="InterPro" id="IPR014001">
    <property type="entry name" value="Helicase_ATP-bd"/>
</dbReference>
<dbReference type="SMART" id="SM00490">
    <property type="entry name" value="HELICc"/>
    <property type="match status" value="1"/>
</dbReference>
<evidence type="ECO:0000313" key="17">
    <source>
        <dbReference type="EMBL" id="CAE0612181.1"/>
    </source>
</evidence>
<dbReference type="Pfam" id="PF00271">
    <property type="entry name" value="Helicase_C"/>
    <property type="match status" value="1"/>
</dbReference>
<evidence type="ECO:0000256" key="1">
    <source>
        <dbReference type="ARBA" id="ARBA00004123"/>
    </source>
</evidence>
<dbReference type="GO" id="GO:0003724">
    <property type="term" value="F:RNA helicase activity"/>
    <property type="evidence" value="ECO:0007669"/>
    <property type="project" value="UniProtKB-EC"/>
</dbReference>
<evidence type="ECO:0000259" key="16">
    <source>
        <dbReference type="PROSITE" id="PS51194"/>
    </source>
</evidence>
<feature type="coiled-coil region" evidence="13">
    <location>
        <begin position="949"/>
        <end position="976"/>
    </location>
</feature>
<feature type="compositionally biased region" description="Basic and acidic residues" evidence="14">
    <location>
        <begin position="7"/>
        <end position="22"/>
    </location>
</feature>
<feature type="compositionally biased region" description="Basic and acidic residues" evidence="14">
    <location>
        <begin position="264"/>
        <end position="283"/>
    </location>
</feature>
<keyword evidence="9" id="KW-0508">mRNA splicing</keyword>
<keyword evidence="8" id="KW-0067">ATP-binding</keyword>
<evidence type="ECO:0000256" key="7">
    <source>
        <dbReference type="ARBA" id="ARBA00022806"/>
    </source>
</evidence>
<dbReference type="Gene3D" id="3.40.50.300">
    <property type="entry name" value="P-loop containing nucleotide triphosphate hydrolases"/>
    <property type="match status" value="2"/>
</dbReference>
<organism evidence="17">
    <name type="scientific">Picocystis salinarum</name>
    <dbReference type="NCBI Taxonomy" id="88271"/>
    <lineage>
        <taxon>Eukaryota</taxon>
        <taxon>Viridiplantae</taxon>
        <taxon>Chlorophyta</taxon>
        <taxon>Picocystophyceae</taxon>
        <taxon>Picocystales</taxon>
        <taxon>Picocystaceae</taxon>
        <taxon>Picocystis</taxon>
    </lineage>
</organism>
<dbReference type="PROSITE" id="PS51194">
    <property type="entry name" value="HELICASE_CTER"/>
    <property type="match status" value="1"/>
</dbReference>
<dbReference type="AlphaFoldDB" id="A0A7S3UGT3"/>
<dbReference type="PROSITE" id="PS51192">
    <property type="entry name" value="HELICASE_ATP_BIND_1"/>
    <property type="match status" value="1"/>
</dbReference>
<dbReference type="Pfam" id="PF00270">
    <property type="entry name" value="DEAD"/>
    <property type="match status" value="1"/>
</dbReference>
<accession>A0A7S3UGT3</accession>
<evidence type="ECO:0000256" key="2">
    <source>
        <dbReference type="ARBA" id="ARBA00012552"/>
    </source>
</evidence>
<evidence type="ECO:0000256" key="9">
    <source>
        <dbReference type="ARBA" id="ARBA00023187"/>
    </source>
</evidence>
<evidence type="ECO:0000256" key="13">
    <source>
        <dbReference type="SAM" id="Coils"/>
    </source>
</evidence>
<dbReference type="SMART" id="SM00847">
    <property type="entry name" value="HA2"/>
    <property type="match status" value="1"/>
</dbReference>
<dbReference type="InterPro" id="IPR011545">
    <property type="entry name" value="DEAD/DEAH_box_helicase_dom"/>
</dbReference>
<gene>
    <name evidence="17" type="ORF">PSAL00342_LOCUS6016</name>
</gene>
<dbReference type="InterPro" id="IPR048333">
    <property type="entry name" value="HA2_WH"/>
</dbReference>
<dbReference type="InterPro" id="IPR011709">
    <property type="entry name" value="DEAD-box_helicase_OB_fold"/>
</dbReference>
<dbReference type="FunFam" id="3.40.50.300:FF:000007">
    <property type="entry name" value="Pre-mRNA-splicing factor ATP-dependent RNA helicase"/>
    <property type="match status" value="1"/>
</dbReference>
<dbReference type="SMART" id="SM00487">
    <property type="entry name" value="DEXDc"/>
    <property type="match status" value="1"/>
</dbReference>
<name>A0A7S3UGT3_9CHLO</name>
<comment type="similarity">
    <text evidence="11">Belongs to the DEAD box helicase family. DEAH subfamily. PRP16 sub-subfamily.</text>
</comment>
<feature type="domain" description="Helicase C-terminal" evidence="16">
    <location>
        <begin position="505"/>
        <end position="689"/>
    </location>
</feature>
<dbReference type="PANTHER" id="PTHR18934:SF91">
    <property type="entry name" value="PRE-MRNA-SPLICING FACTOR ATP-DEPENDENT RNA HELICASE PRP16"/>
    <property type="match status" value="1"/>
</dbReference>
<evidence type="ECO:0000256" key="6">
    <source>
        <dbReference type="ARBA" id="ARBA00022801"/>
    </source>
</evidence>